<dbReference type="EMBL" id="ACJX03000001">
    <property type="protein sequence ID" value="KRT35439.1"/>
    <property type="molecule type" value="Genomic_DNA"/>
</dbReference>
<proteinExistence type="inferred from homology"/>
<keyword evidence="4 7" id="KW-0812">Transmembrane</keyword>
<dbReference type="AlphaFoldDB" id="A0A0T5XAP5"/>
<evidence type="ECO:0000256" key="7">
    <source>
        <dbReference type="SAM" id="Phobius"/>
    </source>
</evidence>
<keyword evidence="6 7" id="KW-0472">Membrane</keyword>
<dbReference type="STRING" id="592015.HMPREF1705_02666"/>
<evidence type="ECO:0000256" key="3">
    <source>
        <dbReference type="ARBA" id="ARBA00022475"/>
    </source>
</evidence>
<dbReference type="eggNOG" id="COG1863">
    <property type="taxonomic scope" value="Bacteria"/>
</dbReference>
<accession>A0A0T5XAP5</accession>
<feature type="transmembrane region" description="Helical" evidence="7">
    <location>
        <begin position="7"/>
        <end position="24"/>
    </location>
</feature>
<dbReference type="Pfam" id="PF01899">
    <property type="entry name" value="MNHE"/>
    <property type="match status" value="1"/>
</dbReference>
<comment type="similarity">
    <text evidence="2">Belongs to the CPA3 antiporters (TC 2.A.63) subunit E family.</text>
</comment>
<organism evidence="8 9">
    <name type="scientific">Acetomicrobium hydrogeniformans ATCC BAA-1850</name>
    <dbReference type="NCBI Taxonomy" id="592015"/>
    <lineage>
        <taxon>Bacteria</taxon>
        <taxon>Thermotogati</taxon>
        <taxon>Synergistota</taxon>
        <taxon>Synergistia</taxon>
        <taxon>Synergistales</taxon>
        <taxon>Acetomicrobiaceae</taxon>
        <taxon>Acetomicrobium</taxon>
    </lineage>
</organism>
<evidence type="ECO:0000256" key="5">
    <source>
        <dbReference type="ARBA" id="ARBA00022989"/>
    </source>
</evidence>
<feature type="transmembrane region" description="Helical" evidence="7">
    <location>
        <begin position="71"/>
        <end position="94"/>
    </location>
</feature>
<evidence type="ECO:0000256" key="6">
    <source>
        <dbReference type="ARBA" id="ARBA00023136"/>
    </source>
</evidence>
<keyword evidence="3" id="KW-1003">Cell membrane</keyword>
<evidence type="ECO:0000256" key="1">
    <source>
        <dbReference type="ARBA" id="ARBA00004651"/>
    </source>
</evidence>
<name>A0A0T5XAP5_9BACT</name>
<dbReference type="Proteomes" id="UP000005273">
    <property type="component" value="Unassembled WGS sequence"/>
</dbReference>
<dbReference type="GO" id="GO:0008324">
    <property type="term" value="F:monoatomic cation transmembrane transporter activity"/>
    <property type="evidence" value="ECO:0007669"/>
    <property type="project" value="InterPro"/>
</dbReference>
<comment type="caution">
    <text evidence="8">The sequence shown here is derived from an EMBL/GenBank/DDBJ whole genome shotgun (WGS) entry which is preliminary data.</text>
</comment>
<dbReference type="PIRSF" id="PIRSF019239">
    <property type="entry name" value="MrpE"/>
    <property type="match status" value="1"/>
</dbReference>
<dbReference type="GO" id="GO:0005886">
    <property type="term" value="C:plasma membrane"/>
    <property type="evidence" value="ECO:0007669"/>
    <property type="project" value="UniProtKB-SubCell"/>
</dbReference>
<evidence type="ECO:0000313" key="8">
    <source>
        <dbReference type="EMBL" id="KRT35439.1"/>
    </source>
</evidence>
<sequence>METYRKKSILLFMVLFLFWILFTWKLELPALVVGLALSFVVTRISHLSFFPTVHELYRHKEPPLHFRFREAITFFPLYVLNILLATAQVALLALKPHIELKPGVVKLETSIRNKTTLVILANQITLTPGTLTVDIDLAHHNLFVHSINLRTLDADAVRKEVKELEERLRRMME</sequence>
<dbReference type="InterPro" id="IPR002758">
    <property type="entry name" value="Cation_antiport_E"/>
</dbReference>
<evidence type="ECO:0000313" key="9">
    <source>
        <dbReference type="Proteomes" id="UP000005273"/>
    </source>
</evidence>
<dbReference type="PANTHER" id="PTHR34584">
    <property type="entry name" value="NA(+)/H(+) ANTIPORTER SUBUNIT E1"/>
    <property type="match status" value="1"/>
</dbReference>
<dbReference type="PANTHER" id="PTHR34584:SF1">
    <property type="entry name" value="NA(+)_H(+) ANTIPORTER SUBUNIT E1"/>
    <property type="match status" value="1"/>
</dbReference>
<comment type="subcellular location">
    <subcellularLocation>
        <location evidence="1">Cell membrane</location>
        <topology evidence="1">Multi-pass membrane protein</topology>
    </subcellularLocation>
</comment>
<dbReference type="RefSeq" id="WP_057940743.1">
    <property type="nucleotide sequence ID" value="NZ_ACJX03000001.1"/>
</dbReference>
<evidence type="ECO:0000256" key="4">
    <source>
        <dbReference type="ARBA" id="ARBA00022692"/>
    </source>
</evidence>
<keyword evidence="5 7" id="KW-1133">Transmembrane helix</keyword>
<dbReference type="OrthoDB" id="9807187at2"/>
<feature type="transmembrane region" description="Helical" evidence="7">
    <location>
        <begin position="30"/>
        <end position="50"/>
    </location>
</feature>
<evidence type="ECO:0000256" key="2">
    <source>
        <dbReference type="ARBA" id="ARBA00006228"/>
    </source>
</evidence>
<protein>
    <submittedName>
        <fullName evidence="8">Na+/H+ ion antiporter subunit</fullName>
    </submittedName>
</protein>
<gene>
    <name evidence="8" type="ORF">HMPREF1705_02666</name>
</gene>
<reference evidence="9" key="1">
    <citation type="submission" date="2012-09" db="EMBL/GenBank/DDBJ databases">
        <authorList>
            <person name="Weinstock G."/>
            <person name="Sodergren E."/>
            <person name="Clifton S."/>
            <person name="Fulton L."/>
            <person name="Fulton B."/>
            <person name="Courtney L."/>
            <person name="Fronick C."/>
            <person name="Harrison M."/>
            <person name="Strong C."/>
            <person name="Farmer C."/>
            <person name="Delehaunty K."/>
            <person name="Markovic C."/>
            <person name="Hall O."/>
            <person name="Minx P."/>
            <person name="Tomlinson C."/>
            <person name="Mitreva M."/>
            <person name="Nelson J."/>
            <person name="Hou S."/>
            <person name="Wollam A."/>
            <person name="Pepin K.H."/>
            <person name="Johnson M."/>
            <person name="Bhonagiri V."/>
            <person name="Nash W.E."/>
            <person name="Suruliraj S."/>
            <person name="Warren W."/>
            <person name="Chinwalla A."/>
            <person name="Mardis E.R."/>
            <person name="Wilson R.K."/>
        </authorList>
    </citation>
    <scope>NUCLEOTIDE SEQUENCE [LARGE SCALE GENOMIC DNA]</scope>
    <source>
        <strain evidence="9">OS1</strain>
    </source>
</reference>
<keyword evidence="9" id="KW-1185">Reference proteome</keyword>